<keyword evidence="1" id="KW-0732">Signal</keyword>
<dbReference type="EMBL" id="JBHRST010000004">
    <property type="protein sequence ID" value="MFC3096855.1"/>
    <property type="molecule type" value="Genomic_DNA"/>
</dbReference>
<organism evidence="2 3">
    <name type="scientific">Alteraurantiacibacter palmitatis</name>
    <dbReference type="NCBI Taxonomy" id="2054628"/>
    <lineage>
        <taxon>Bacteria</taxon>
        <taxon>Pseudomonadati</taxon>
        <taxon>Pseudomonadota</taxon>
        <taxon>Alphaproteobacteria</taxon>
        <taxon>Sphingomonadales</taxon>
        <taxon>Erythrobacteraceae</taxon>
        <taxon>Alteraurantiacibacter</taxon>
    </lineage>
</organism>
<dbReference type="Pfam" id="PF13650">
    <property type="entry name" value="Asp_protease_2"/>
    <property type="match status" value="1"/>
</dbReference>
<dbReference type="Proteomes" id="UP001595456">
    <property type="component" value="Unassembled WGS sequence"/>
</dbReference>
<dbReference type="RefSeq" id="WP_336925754.1">
    <property type="nucleotide sequence ID" value="NZ_JBANRO010000005.1"/>
</dbReference>
<protein>
    <submittedName>
        <fullName evidence="2">Retroviral-like aspartic protease family protein</fullName>
        <ecNumber evidence="2">3.4.23.-</ecNumber>
    </submittedName>
</protein>
<reference evidence="3" key="1">
    <citation type="journal article" date="2019" name="Int. J. Syst. Evol. Microbiol.">
        <title>The Global Catalogue of Microorganisms (GCM) 10K type strain sequencing project: providing services to taxonomists for standard genome sequencing and annotation.</title>
        <authorList>
            <consortium name="The Broad Institute Genomics Platform"/>
            <consortium name="The Broad Institute Genome Sequencing Center for Infectious Disease"/>
            <person name="Wu L."/>
            <person name="Ma J."/>
        </authorList>
    </citation>
    <scope>NUCLEOTIDE SEQUENCE [LARGE SCALE GENOMIC DNA]</scope>
    <source>
        <strain evidence="3">KCTC 52607</strain>
    </source>
</reference>
<dbReference type="InterPro" id="IPR034122">
    <property type="entry name" value="Retropepsin-like_bacterial"/>
</dbReference>
<dbReference type="GO" id="GO:0016787">
    <property type="term" value="F:hydrolase activity"/>
    <property type="evidence" value="ECO:0007669"/>
    <property type="project" value="UniProtKB-KW"/>
</dbReference>
<evidence type="ECO:0000313" key="2">
    <source>
        <dbReference type="EMBL" id="MFC3096855.1"/>
    </source>
</evidence>
<comment type="caution">
    <text evidence="2">The sequence shown here is derived from an EMBL/GenBank/DDBJ whole genome shotgun (WGS) entry which is preliminary data.</text>
</comment>
<proteinExistence type="predicted"/>
<gene>
    <name evidence="2" type="ORF">ACFODU_03460</name>
</gene>
<evidence type="ECO:0000256" key="1">
    <source>
        <dbReference type="SAM" id="SignalP"/>
    </source>
</evidence>
<accession>A0ABV7E5X9</accession>
<feature type="chain" id="PRO_5046398281" evidence="1">
    <location>
        <begin position="18"/>
        <end position="316"/>
    </location>
</feature>
<dbReference type="Gene3D" id="2.40.70.10">
    <property type="entry name" value="Acid Proteases"/>
    <property type="match status" value="2"/>
</dbReference>
<dbReference type="EC" id="3.4.23.-" evidence="2"/>
<name>A0ABV7E5X9_9SPHN</name>
<keyword evidence="2" id="KW-0378">Hydrolase</keyword>
<dbReference type="InterPro" id="IPR021109">
    <property type="entry name" value="Peptidase_aspartic_dom_sf"/>
</dbReference>
<dbReference type="Pfam" id="PF13975">
    <property type="entry name" value="gag-asp_proteas"/>
    <property type="match status" value="1"/>
</dbReference>
<dbReference type="SUPFAM" id="SSF50630">
    <property type="entry name" value="Acid proteases"/>
    <property type="match status" value="2"/>
</dbReference>
<evidence type="ECO:0000313" key="3">
    <source>
        <dbReference type="Proteomes" id="UP001595456"/>
    </source>
</evidence>
<keyword evidence="3" id="KW-1185">Reference proteome</keyword>
<dbReference type="CDD" id="cd05483">
    <property type="entry name" value="retropepsin_like_bacteria"/>
    <property type="match status" value="1"/>
</dbReference>
<feature type="signal peptide" evidence="1">
    <location>
        <begin position="1"/>
        <end position="17"/>
    </location>
</feature>
<sequence>MLWLSFIASTAFATAAAAETQVAAPLAATALADETVEVLQLQDELYSRMTVPVMINGQGPFNFMIDTGAQASVLSHALADRLQLTTRESALLVGMASERRVETALIDEISFGSGIYRDGVAALVEGDNIGGADGILGLDSLQDRRILIDFENRSMEVAHPGERPSNRGFDIVVRAQRVAGQLIIARAEIDGVRTAVIVDTGAQGSIGNAALERRLRSRRDNAAIRMTDINGVEALGAIRYARSLVMDQASINNFPVTFTQSPTFAAMGLDDEPAMILGMSELRLFRRVAIDFASRRVLFDLPDGTRLTQTGGFGQL</sequence>